<reference evidence="5 6" key="1">
    <citation type="journal article" date="2021" name="Nat. Commun.">
        <title>Isolation of a member of the candidate phylum Atribacteria reveals a unique cell membrane structure.</title>
        <authorList>
            <person name="Taiki K."/>
            <person name="Nobu M.K."/>
            <person name="Kusada H."/>
            <person name="Meng X.-Y."/>
            <person name="Hosoki N."/>
            <person name="Uematsu K."/>
            <person name="Yoshioka H."/>
            <person name="Kamagata Y."/>
            <person name="Tamaki H."/>
        </authorList>
    </citation>
    <scope>NUCLEOTIDE SEQUENCE [LARGE SCALE GENOMIC DNA]</scope>
    <source>
        <strain evidence="5 6">RT761</strain>
    </source>
</reference>
<evidence type="ECO:0000256" key="2">
    <source>
        <dbReference type="ARBA" id="ARBA00007639"/>
    </source>
</evidence>
<gene>
    <name evidence="5" type="primary">xylF</name>
    <name evidence="5" type="ORF">RT761_00633</name>
</gene>
<dbReference type="SUPFAM" id="SSF53822">
    <property type="entry name" value="Periplasmic binding protein-like I"/>
    <property type="match status" value="1"/>
</dbReference>
<sequence length="353" mass="38742">MKKNIWTKIIGLVILTLVLFSSIQFALAEEGKTITIGVSVGDLRLERWKRDMDYMVARAKELGATVYAVSADGDEQKQIADVENMLTKGIDVLIALPTNSKTLAPAVEAAHADNIKVIAYDRIIENADLDYYITFDMLGVGKLQAQYLLDRMPKGRYFLLAGPKTDNNALLFREGQMMVLQSYIDKGDVVVVGDQWAEGWLSENAMQLSEDVLTANNNQIDAILASNDSTANGAIQALLEQDLAGKVLITGQDADLAACQRIVAGTQTMSVYKPLPKLAAAAIDLAFNIVQGKTIETNATYNNGQKDVPSINLEIIAVDQSNILETVIADGFHSFEDVYKNVPEDQRPEWPKE</sequence>
<evidence type="ECO:0000259" key="4">
    <source>
        <dbReference type="Pfam" id="PF13407"/>
    </source>
</evidence>
<dbReference type="NCBIfam" id="TIGR02634">
    <property type="entry name" value="xylF"/>
    <property type="match status" value="1"/>
</dbReference>
<organism evidence="5 6">
    <name type="scientific">Atribacter laminatus</name>
    <dbReference type="NCBI Taxonomy" id="2847778"/>
    <lineage>
        <taxon>Bacteria</taxon>
        <taxon>Pseudomonadati</taxon>
        <taxon>Atribacterota</taxon>
        <taxon>Atribacteria</taxon>
        <taxon>Atribacterales</taxon>
        <taxon>Atribacteraceae</taxon>
        <taxon>Atribacter</taxon>
    </lineage>
</organism>
<evidence type="ECO:0000313" key="5">
    <source>
        <dbReference type="EMBL" id="QPM67430.1"/>
    </source>
</evidence>
<dbReference type="CDD" id="cd19991">
    <property type="entry name" value="PBP1_ABC_xylose_binding"/>
    <property type="match status" value="1"/>
</dbReference>
<dbReference type="Gene3D" id="3.40.50.2300">
    <property type="match status" value="2"/>
</dbReference>
<evidence type="ECO:0000256" key="1">
    <source>
        <dbReference type="ARBA" id="ARBA00004196"/>
    </source>
</evidence>
<dbReference type="GO" id="GO:0048029">
    <property type="term" value="F:monosaccharide binding"/>
    <property type="evidence" value="ECO:0007669"/>
    <property type="project" value="InterPro"/>
</dbReference>
<dbReference type="GO" id="GO:0015753">
    <property type="term" value="P:D-xylose transmembrane transport"/>
    <property type="evidence" value="ECO:0007669"/>
    <property type="project" value="InterPro"/>
</dbReference>
<keyword evidence="3" id="KW-0732">Signal</keyword>
<comment type="subcellular location">
    <subcellularLocation>
        <location evidence="1">Cell envelope</location>
    </subcellularLocation>
</comment>
<dbReference type="PANTHER" id="PTHR30036:SF1">
    <property type="entry name" value="D-XYLOSE-BINDING PERIPLASMIC PROTEIN"/>
    <property type="match status" value="1"/>
</dbReference>
<comment type="similarity">
    <text evidence="2">Belongs to the bacterial solute-binding protein 2 family.</text>
</comment>
<proteinExistence type="inferred from homology"/>
<dbReference type="EMBL" id="CP065383">
    <property type="protein sequence ID" value="QPM67430.1"/>
    <property type="molecule type" value="Genomic_DNA"/>
</dbReference>
<dbReference type="GO" id="GO:0030288">
    <property type="term" value="C:outer membrane-bounded periplasmic space"/>
    <property type="evidence" value="ECO:0007669"/>
    <property type="project" value="TreeGrafter"/>
</dbReference>
<dbReference type="RefSeq" id="WP_218112632.1">
    <property type="nucleotide sequence ID" value="NZ_CP065383.1"/>
</dbReference>
<dbReference type="AlphaFoldDB" id="A0A7T1AK72"/>
<dbReference type="PANTHER" id="PTHR30036">
    <property type="entry name" value="D-XYLOSE-BINDING PERIPLASMIC PROTEIN"/>
    <property type="match status" value="1"/>
</dbReference>
<feature type="domain" description="Periplasmic binding protein" evidence="4">
    <location>
        <begin position="45"/>
        <end position="293"/>
    </location>
</feature>
<evidence type="ECO:0000313" key="6">
    <source>
        <dbReference type="Proteomes" id="UP000594463"/>
    </source>
</evidence>
<keyword evidence="6" id="KW-1185">Reference proteome</keyword>
<dbReference type="KEGG" id="alam:RT761_00633"/>
<dbReference type="Proteomes" id="UP000594463">
    <property type="component" value="Chromosome"/>
</dbReference>
<dbReference type="InterPro" id="IPR013456">
    <property type="entry name" value="XylF"/>
</dbReference>
<accession>A0A7T1AK72</accession>
<evidence type="ECO:0000256" key="3">
    <source>
        <dbReference type="ARBA" id="ARBA00022729"/>
    </source>
</evidence>
<dbReference type="Pfam" id="PF13407">
    <property type="entry name" value="Peripla_BP_4"/>
    <property type="match status" value="1"/>
</dbReference>
<dbReference type="InterPro" id="IPR028082">
    <property type="entry name" value="Peripla_BP_I"/>
</dbReference>
<protein>
    <submittedName>
        <fullName evidence="5">D-xylose-binding periplasmic protein</fullName>
    </submittedName>
</protein>
<dbReference type="InterPro" id="IPR050555">
    <property type="entry name" value="Bact_Solute-Bind_Prot2"/>
</dbReference>
<name>A0A7T1AK72_ATRLM</name>
<dbReference type="InterPro" id="IPR025997">
    <property type="entry name" value="SBP_2_dom"/>
</dbReference>